<dbReference type="Proteomes" id="UP000647980">
    <property type="component" value="Unassembled WGS sequence"/>
</dbReference>
<proteinExistence type="predicted"/>
<dbReference type="RefSeq" id="WP_135098042.1">
    <property type="nucleotide sequence ID" value="NZ_JADGLW010000004.1"/>
</dbReference>
<keyword evidence="3" id="KW-1185">Reference proteome</keyword>
<gene>
    <name evidence="2" type="ORF">IR135_07055</name>
</gene>
<protein>
    <submittedName>
        <fullName evidence="2">NERD domain-containing protein</fullName>
    </submittedName>
</protein>
<evidence type="ECO:0000313" key="2">
    <source>
        <dbReference type="EMBL" id="MBF0754024.1"/>
    </source>
</evidence>
<sequence>MILFERTIGAELAYYRALAGRSRLSGEDAKHLSVQEKGYAGECEYDRVFDETGHGSVFVFRDIYLRIEGNVAQYDCLIVSDDEIVVNEIKNYSGLYRYDKGKWYIRESQVSEDALAQLRRAVGKLVKLRYQVRGQFDITGKIVFPNIEFRLQTNDEELLENVVLRSGLRNYLLQFKNLYAGRVAEEIAELIRGYIVPNPYFDKCADFDALRKGLYCGSCGGFELENRKYHLVCESCGSKETKETHIIRAISDYIALFLDEKLTNKRFMKFIGQSVSEKTVFRMLNKYCNQHLNGAATHYTFKYRDFDDACKNGNRLWRYKDYYTGNKRN</sequence>
<accession>A0ABR9XYG3</accession>
<feature type="domain" description="NERD" evidence="1">
    <location>
        <begin position="37"/>
        <end position="151"/>
    </location>
</feature>
<dbReference type="InterPro" id="IPR011528">
    <property type="entry name" value="NERD"/>
</dbReference>
<dbReference type="EMBL" id="JADGLW010000004">
    <property type="protein sequence ID" value="MBF0754024.1"/>
    <property type="molecule type" value="Genomic_DNA"/>
</dbReference>
<evidence type="ECO:0000313" key="3">
    <source>
        <dbReference type="Proteomes" id="UP000647980"/>
    </source>
</evidence>
<evidence type="ECO:0000259" key="1">
    <source>
        <dbReference type="PROSITE" id="PS50965"/>
    </source>
</evidence>
<organism evidence="2 3">
    <name type="scientific">Jeotgalicoccus nanhaiensis</name>
    <dbReference type="NCBI Taxonomy" id="568603"/>
    <lineage>
        <taxon>Bacteria</taxon>
        <taxon>Bacillati</taxon>
        <taxon>Bacillota</taxon>
        <taxon>Bacilli</taxon>
        <taxon>Bacillales</taxon>
        <taxon>Staphylococcaceae</taxon>
        <taxon>Jeotgalicoccus</taxon>
    </lineage>
</organism>
<reference evidence="2 3" key="1">
    <citation type="submission" date="2020-10" db="EMBL/GenBank/DDBJ databases">
        <title>Mouse Oral microbiota.</title>
        <authorList>
            <person name="Joseph S."/>
            <person name="Aduse-Opoku J."/>
        </authorList>
    </citation>
    <scope>NUCLEOTIDE SEQUENCE [LARGE SCALE GENOMIC DNA]</scope>
    <source>
        <strain evidence="2 3">19428wE5_W307</strain>
    </source>
</reference>
<comment type="caution">
    <text evidence="2">The sequence shown here is derived from an EMBL/GenBank/DDBJ whole genome shotgun (WGS) entry which is preliminary data.</text>
</comment>
<dbReference type="PROSITE" id="PS50965">
    <property type="entry name" value="NERD"/>
    <property type="match status" value="1"/>
</dbReference>
<dbReference type="Pfam" id="PF08378">
    <property type="entry name" value="NERD"/>
    <property type="match status" value="1"/>
</dbReference>
<name>A0ABR9XYG3_9STAP</name>